<dbReference type="EMBL" id="CP117880">
    <property type="protein sequence ID" value="WDF66799.1"/>
    <property type="molecule type" value="Genomic_DNA"/>
</dbReference>
<keyword evidence="4" id="KW-1185">Reference proteome</keyword>
<gene>
    <name evidence="3" type="ORF">PQ465_10835</name>
</gene>
<dbReference type="SUPFAM" id="SSF51735">
    <property type="entry name" value="NAD(P)-binding Rossmann-fold domains"/>
    <property type="match status" value="1"/>
</dbReference>
<sequence>MRTTLVLGAASGIGKGLADEMHNIGFVVIRADLAFPKESHQKLTRYVDATDEESIAALTHFFAENYGALDCLVITIGAIDEGRVADYKVQELSWMIDINLLSVYRFVQNFIPFLRLSTKPRILLTGSAAGLGAFESTNNLMPYIISKHALIGYFKALRDELSFAGFQVSLFLPNRIKGELSKNSAEMRRRFFNQSHPSIKGMQPPSLQLVAPEKIAKEVVEKFLAGKSYISNNPSLIVDKLQSELSEIKKELLDE</sequence>
<dbReference type="PANTHER" id="PTHR43669">
    <property type="entry name" value="5-KETO-D-GLUCONATE 5-REDUCTASE"/>
    <property type="match status" value="1"/>
</dbReference>
<evidence type="ECO:0000313" key="3">
    <source>
        <dbReference type="EMBL" id="WDF66799.1"/>
    </source>
</evidence>
<evidence type="ECO:0000256" key="2">
    <source>
        <dbReference type="ARBA" id="ARBA00023002"/>
    </source>
</evidence>
<keyword evidence="2" id="KW-0560">Oxidoreductase</keyword>
<name>A0ABY7WAX7_9SPHI</name>
<dbReference type="Proteomes" id="UP001221558">
    <property type="component" value="Chromosome"/>
</dbReference>
<proteinExistence type="inferred from homology"/>
<dbReference type="InterPro" id="IPR036291">
    <property type="entry name" value="NAD(P)-bd_dom_sf"/>
</dbReference>
<reference evidence="3 4" key="1">
    <citation type="submission" date="2023-02" db="EMBL/GenBank/DDBJ databases">
        <title>Genome sequence of Sphingobacterium sp. KACC 22765.</title>
        <authorList>
            <person name="Kim S."/>
            <person name="Heo J."/>
            <person name="Kwon S.-W."/>
        </authorList>
    </citation>
    <scope>NUCLEOTIDE SEQUENCE [LARGE SCALE GENOMIC DNA]</scope>
    <source>
        <strain evidence="3 4">KACC 22765</strain>
    </source>
</reference>
<dbReference type="CDD" id="cd05233">
    <property type="entry name" value="SDR_c"/>
    <property type="match status" value="1"/>
</dbReference>
<protein>
    <submittedName>
        <fullName evidence="3">SDR family NAD(P)-dependent oxidoreductase</fullName>
    </submittedName>
</protein>
<dbReference type="PANTHER" id="PTHR43669:SF3">
    <property type="entry name" value="ALCOHOL DEHYDROGENASE, PUTATIVE (AFU_ORTHOLOGUE AFUA_3G03445)-RELATED"/>
    <property type="match status" value="1"/>
</dbReference>
<evidence type="ECO:0000256" key="1">
    <source>
        <dbReference type="ARBA" id="ARBA00006484"/>
    </source>
</evidence>
<organism evidence="3 4">
    <name type="scientific">Sphingobacterium oryzagri</name>
    <dbReference type="NCBI Taxonomy" id="3025669"/>
    <lineage>
        <taxon>Bacteria</taxon>
        <taxon>Pseudomonadati</taxon>
        <taxon>Bacteroidota</taxon>
        <taxon>Sphingobacteriia</taxon>
        <taxon>Sphingobacteriales</taxon>
        <taxon>Sphingobacteriaceae</taxon>
        <taxon>Sphingobacterium</taxon>
    </lineage>
</organism>
<accession>A0ABY7WAX7</accession>
<comment type="similarity">
    <text evidence="1">Belongs to the short-chain dehydrogenases/reductases (SDR) family.</text>
</comment>
<dbReference type="RefSeq" id="WP_274265539.1">
    <property type="nucleotide sequence ID" value="NZ_CP117880.1"/>
</dbReference>
<dbReference type="Pfam" id="PF00106">
    <property type="entry name" value="adh_short"/>
    <property type="match status" value="1"/>
</dbReference>
<dbReference type="Gene3D" id="3.40.50.720">
    <property type="entry name" value="NAD(P)-binding Rossmann-like Domain"/>
    <property type="match status" value="1"/>
</dbReference>
<dbReference type="InterPro" id="IPR002347">
    <property type="entry name" value="SDR_fam"/>
</dbReference>
<evidence type="ECO:0000313" key="4">
    <source>
        <dbReference type="Proteomes" id="UP001221558"/>
    </source>
</evidence>
<dbReference type="PRINTS" id="PR00081">
    <property type="entry name" value="GDHRDH"/>
</dbReference>